<evidence type="ECO:0000313" key="2">
    <source>
        <dbReference type="Proteomes" id="UP000787472"/>
    </source>
</evidence>
<dbReference type="AlphaFoldDB" id="A0A9E5MMW4"/>
<name>A0A9E5MMW4_9GAMM</name>
<evidence type="ECO:0000313" key="1">
    <source>
        <dbReference type="EMBL" id="NHO67181.1"/>
    </source>
</evidence>
<sequence length="83" mass="9910">MKVIIAISIAVITLLFFTRYDLYESEDSFSNSYVVVEKGFYLQESCISKGEQLDKPYKCIGYNTWSEFRKKNHNYKQERDVQY</sequence>
<comment type="caution">
    <text evidence="1">The sequence shown here is derived from an EMBL/GenBank/DDBJ whole genome shotgun (WGS) entry which is preliminary data.</text>
</comment>
<dbReference type="Proteomes" id="UP000787472">
    <property type="component" value="Unassembled WGS sequence"/>
</dbReference>
<gene>
    <name evidence="1" type="ORF">G8770_16655</name>
</gene>
<reference evidence="1" key="1">
    <citation type="submission" date="2020-03" db="EMBL/GenBank/DDBJ databases">
        <authorList>
            <person name="Guo F."/>
        </authorList>
    </citation>
    <scope>NUCLEOTIDE SEQUENCE</scope>
    <source>
        <strain evidence="1">JCM 30134</strain>
    </source>
</reference>
<proteinExistence type="predicted"/>
<dbReference type="RefSeq" id="WP_167189412.1">
    <property type="nucleotide sequence ID" value="NZ_JAAONZ010000015.1"/>
</dbReference>
<keyword evidence="2" id="KW-1185">Reference proteome</keyword>
<protein>
    <submittedName>
        <fullName evidence="1">Uncharacterized protein</fullName>
    </submittedName>
</protein>
<dbReference type="EMBL" id="JAAONZ010000015">
    <property type="protein sequence ID" value="NHO67181.1"/>
    <property type="molecule type" value="Genomic_DNA"/>
</dbReference>
<organism evidence="1 2">
    <name type="scientific">Pseudomaricurvus hydrocarbonicus</name>
    <dbReference type="NCBI Taxonomy" id="1470433"/>
    <lineage>
        <taxon>Bacteria</taxon>
        <taxon>Pseudomonadati</taxon>
        <taxon>Pseudomonadota</taxon>
        <taxon>Gammaproteobacteria</taxon>
        <taxon>Cellvibrionales</taxon>
        <taxon>Cellvibrionaceae</taxon>
        <taxon>Pseudomaricurvus</taxon>
    </lineage>
</organism>
<accession>A0A9E5MMW4</accession>